<feature type="chain" id="PRO_5037204532" description="Periplasmic chaperone for outer membrane proteins Skp" evidence="4">
    <location>
        <begin position="24"/>
        <end position="195"/>
    </location>
</feature>
<organism evidence="5 6">
    <name type="scientific">Pedobacter quisquiliarum</name>
    <dbReference type="NCBI Taxonomy" id="1834438"/>
    <lineage>
        <taxon>Bacteria</taxon>
        <taxon>Pseudomonadati</taxon>
        <taxon>Bacteroidota</taxon>
        <taxon>Sphingobacteriia</taxon>
        <taxon>Sphingobacteriales</taxon>
        <taxon>Sphingobacteriaceae</taxon>
        <taxon>Pedobacter</taxon>
    </lineage>
</organism>
<dbReference type="PANTHER" id="PTHR35089:SF1">
    <property type="entry name" value="CHAPERONE PROTEIN SKP"/>
    <property type="match status" value="1"/>
</dbReference>
<feature type="signal peptide" evidence="4">
    <location>
        <begin position="1"/>
        <end position="23"/>
    </location>
</feature>
<evidence type="ECO:0000313" key="6">
    <source>
        <dbReference type="Proteomes" id="UP000651668"/>
    </source>
</evidence>
<dbReference type="AlphaFoldDB" id="A0A916XIW1"/>
<sequence>MRKLINVFFVAAGLVFTANIANAQQKVAHLNSQTILMVMPEAKTTQTTLENLNKTKSAEIEKMQAEFQTKYQAALAKQKTLSEANKEAVGKELQAMDTELKDLDTRIKDASVKAQQELAQKQGELTEPILRKLSNAIKTVAKEKGLAYVLDVAAQQDGNNVVYFDGGDDITDAVKAKLGISASATPAPAAAPAKK</sequence>
<reference evidence="5" key="2">
    <citation type="submission" date="2020-09" db="EMBL/GenBank/DDBJ databases">
        <authorList>
            <person name="Sun Q."/>
            <person name="Zhou Y."/>
        </authorList>
    </citation>
    <scope>NUCLEOTIDE SEQUENCE</scope>
    <source>
        <strain evidence="5">CGMCC 1.15343</strain>
    </source>
</reference>
<protein>
    <recommendedName>
        <fullName evidence="7">Periplasmic chaperone for outer membrane proteins Skp</fullName>
    </recommendedName>
</protein>
<evidence type="ECO:0000256" key="4">
    <source>
        <dbReference type="SAM" id="SignalP"/>
    </source>
</evidence>
<proteinExistence type="inferred from homology"/>
<evidence type="ECO:0008006" key="7">
    <source>
        <dbReference type="Google" id="ProtNLM"/>
    </source>
</evidence>
<dbReference type="EMBL" id="BMIL01000012">
    <property type="protein sequence ID" value="GGC74799.1"/>
    <property type="molecule type" value="Genomic_DNA"/>
</dbReference>
<dbReference type="Gene3D" id="3.30.910.20">
    <property type="entry name" value="Skp domain"/>
    <property type="match status" value="1"/>
</dbReference>
<keyword evidence="3" id="KW-0175">Coiled coil</keyword>
<dbReference type="InterPro" id="IPR024930">
    <property type="entry name" value="Skp_dom_sf"/>
</dbReference>
<accession>A0A916XIW1</accession>
<dbReference type="GO" id="GO:0005829">
    <property type="term" value="C:cytosol"/>
    <property type="evidence" value="ECO:0007669"/>
    <property type="project" value="TreeGrafter"/>
</dbReference>
<evidence type="ECO:0000256" key="1">
    <source>
        <dbReference type="ARBA" id="ARBA00009091"/>
    </source>
</evidence>
<dbReference type="GO" id="GO:0051082">
    <property type="term" value="F:unfolded protein binding"/>
    <property type="evidence" value="ECO:0007669"/>
    <property type="project" value="InterPro"/>
</dbReference>
<keyword evidence="6" id="KW-1185">Reference proteome</keyword>
<dbReference type="InterPro" id="IPR005632">
    <property type="entry name" value="Chaperone_Skp"/>
</dbReference>
<evidence type="ECO:0000256" key="3">
    <source>
        <dbReference type="SAM" id="Coils"/>
    </source>
</evidence>
<keyword evidence="2 4" id="KW-0732">Signal</keyword>
<name>A0A916XIW1_9SPHI</name>
<dbReference type="GO" id="GO:0050821">
    <property type="term" value="P:protein stabilization"/>
    <property type="evidence" value="ECO:0007669"/>
    <property type="project" value="TreeGrafter"/>
</dbReference>
<dbReference type="SUPFAM" id="SSF111384">
    <property type="entry name" value="OmpH-like"/>
    <property type="match status" value="1"/>
</dbReference>
<feature type="coiled-coil region" evidence="3">
    <location>
        <begin position="93"/>
        <end position="120"/>
    </location>
</feature>
<dbReference type="Pfam" id="PF03938">
    <property type="entry name" value="OmpH"/>
    <property type="match status" value="1"/>
</dbReference>
<comment type="similarity">
    <text evidence="1">Belongs to the Skp family.</text>
</comment>
<evidence type="ECO:0000256" key="2">
    <source>
        <dbReference type="ARBA" id="ARBA00022729"/>
    </source>
</evidence>
<dbReference type="RefSeq" id="WP_188627811.1">
    <property type="nucleotide sequence ID" value="NZ_BMIL01000012.1"/>
</dbReference>
<gene>
    <name evidence="5" type="ORF">GCM10011387_30580</name>
</gene>
<dbReference type="PANTHER" id="PTHR35089">
    <property type="entry name" value="CHAPERONE PROTEIN SKP"/>
    <property type="match status" value="1"/>
</dbReference>
<evidence type="ECO:0000313" key="5">
    <source>
        <dbReference type="EMBL" id="GGC74799.1"/>
    </source>
</evidence>
<reference evidence="5" key="1">
    <citation type="journal article" date="2014" name="Int. J. Syst. Evol. Microbiol.">
        <title>Complete genome sequence of Corynebacterium casei LMG S-19264T (=DSM 44701T), isolated from a smear-ripened cheese.</title>
        <authorList>
            <consortium name="US DOE Joint Genome Institute (JGI-PGF)"/>
            <person name="Walter F."/>
            <person name="Albersmeier A."/>
            <person name="Kalinowski J."/>
            <person name="Ruckert C."/>
        </authorList>
    </citation>
    <scope>NUCLEOTIDE SEQUENCE</scope>
    <source>
        <strain evidence="5">CGMCC 1.15343</strain>
    </source>
</reference>
<dbReference type="SMART" id="SM00935">
    <property type="entry name" value="OmpH"/>
    <property type="match status" value="1"/>
</dbReference>
<comment type="caution">
    <text evidence="5">The sequence shown here is derived from an EMBL/GenBank/DDBJ whole genome shotgun (WGS) entry which is preliminary data.</text>
</comment>
<dbReference type="Proteomes" id="UP000651668">
    <property type="component" value="Unassembled WGS sequence"/>
</dbReference>